<feature type="domain" description="Putative auto-transporter adhesin head GIN" evidence="3">
    <location>
        <begin position="40"/>
        <end position="224"/>
    </location>
</feature>
<accession>A0A226GXT4</accession>
<keyword evidence="2" id="KW-0732">Signal</keyword>
<evidence type="ECO:0000313" key="5">
    <source>
        <dbReference type="Proteomes" id="UP000198345"/>
    </source>
</evidence>
<dbReference type="InterPro" id="IPR021255">
    <property type="entry name" value="DUF2807"/>
</dbReference>
<evidence type="ECO:0000256" key="2">
    <source>
        <dbReference type="SAM" id="SignalP"/>
    </source>
</evidence>
<name>A0A226GXT4_9FLAO</name>
<dbReference type="RefSeq" id="WP_089051116.1">
    <property type="nucleotide sequence ID" value="NZ_FXTV01000034.1"/>
</dbReference>
<comment type="caution">
    <text evidence="4">The sequence shown here is derived from an EMBL/GenBank/DDBJ whole genome shotgun (WGS) entry which is preliminary data.</text>
</comment>
<dbReference type="PANTHER" id="PTHR39200:SF1">
    <property type="entry name" value="AUTO-TRANSPORTER ADHESIN HEAD GIN DOMAIN-CONTAINING PROTEIN-RELATED"/>
    <property type="match status" value="1"/>
</dbReference>
<dbReference type="PANTHER" id="PTHR39200">
    <property type="entry name" value="HYPOTHETICAL EXPORTED PROTEIN"/>
    <property type="match status" value="1"/>
</dbReference>
<dbReference type="OrthoDB" id="5585143at2"/>
<evidence type="ECO:0000259" key="3">
    <source>
        <dbReference type="Pfam" id="PF10988"/>
    </source>
</evidence>
<dbReference type="AlphaFoldDB" id="A0A226GXT4"/>
<evidence type="ECO:0000256" key="1">
    <source>
        <dbReference type="SAM" id="MobiDB-lite"/>
    </source>
</evidence>
<feature type="chain" id="PRO_5013393604" evidence="2">
    <location>
        <begin position="20"/>
        <end position="240"/>
    </location>
</feature>
<protein>
    <submittedName>
        <fullName evidence="4">DUF2807 domain-containing protein</fullName>
    </submittedName>
</protein>
<gene>
    <name evidence="4" type="ORF">B0A66_17315</name>
</gene>
<dbReference type="Proteomes" id="UP000198345">
    <property type="component" value="Unassembled WGS sequence"/>
</dbReference>
<evidence type="ECO:0000313" key="4">
    <source>
        <dbReference type="EMBL" id="OXA86857.1"/>
    </source>
</evidence>
<sequence>MKKLLFICVLFLAGFTANAQSASKLEGNGKIVSQTRNTSDYDAIKISGSFDVDLVAGKEGKIALKGEENLLASVKVEVEGNTLKIYMQKNTSIRTSNGQKIEVTIPIEKITDLNLSGSGNIRSKDAIKNESFSAKLSGSGNFNLNLDTNSFQLNVSGSGNANVKGKADNFNSKLSGSGDIDAVNLNAKKVEATVSGSGNSRVTSTESITARVSGSGKIKYAGNPEKRDVKVSGSGNISKA</sequence>
<dbReference type="EMBL" id="MUGW01000038">
    <property type="protein sequence ID" value="OXA86857.1"/>
    <property type="molecule type" value="Genomic_DNA"/>
</dbReference>
<keyword evidence="5" id="KW-1185">Reference proteome</keyword>
<organism evidence="4 5">
    <name type="scientific">Flavobacterium hercynium</name>
    <dbReference type="NCBI Taxonomy" id="387094"/>
    <lineage>
        <taxon>Bacteria</taxon>
        <taxon>Pseudomonadati</taxon>
        <taxon>Bacteroidota</taxon>
        <taxon>Flavobacteriia</taxon>
        <taxon>Flavobacteriales</taxon>
        <taxon>Flavobacteriaceae</taxon>
        <taxon>Flavobacterium</taxon>
    </lineage>
</organism>
<feature type="signal peptide" evidence="2">
    <location>
        <begin position="1"/>
        <end position="19"/>
    </location>
</feature>
<dbReference type="Gene3D" id="2.160.20.120">
    <property type="match status" value="1"/>
</dbReference>
<reference evidence="4 5" key="1">
    <citation type="submission" date="2016-11" db="EMBL/GenBank/DDBJ databases">
        <title>Whole genomes of Flavobacteriaceae.</title>
        <authorList>
            <person name="Stine C."/>
            <person name="Li C."/>
            <person name="Tadesse D."/>
        </authorList>
    </citation>
    <scope>NUCLEOTIDE SEQUENCE [LARGE SCALE GENOMIC DNA]</scope>
    <source>
        <strain evidence="4 5">DSM 18292</strain>
    </source>
</reference>
<proteinExistence type="predicted"/>
<feature type="region of interest" description="Disordered" evidence="1">
    <location>
        <begin position="219"/>
        <end position="240"/>
    </location>
</feature>
<dbReference type="Pfam" id="PF10988">
    <property type="entry name" value="DUF2807"/>
    <property type="match status" value="1"/>
</dbReference>